<keyword evidence="4" id="KW-0862">Zinc</keyword>
<name>A0AAV9V3U9_9PEZI</name>
<dbReference type="InterPro" id="IPR019786">
    <property type="entry name" value="Zinc_finger_PHD-type_CS"/>
</dbReference>
<dbReference type="Gene3D" id="3.30.40.10">
    <property type="entry name" value="Zinc/RING finger domain, C3HC4 (zinc finger)"/>
    <property type="match status" value="1"/>
</dbReference>
<dbReference type="SUPFAM" id="SSF57903">
    <property type="entry name" value="FYVE/PHD zinc finger"/>
    <property type="match status" value="1"/>
</dbReference>
<evidence type="ECO:0000256" key="4">
    <source>
        <dbReference type="ARBA" id="ARBA00022833"/>
    </source>
</evidence>
<feature type="region of interest" description="Disordered" evidence="6">
    <location>
        <begin position="509"/>
        <end position="607"/>
    </location>
</feature>
<keyword evidence="5" id="KW-0539">Nucleus</keyword>
<dbReference type="AlphaFoldDB" id="A0AAV9V3U9"/>
<protein>
    <recommendedName>
        <fullName evidence="7">Zinc finger PHD-type domain-containing protein</fullName>
    </recommendedName>
</protein>
<evidence type="ECO:0000313" key="8">
    <source>
        <dbReference type="EMBL" id="KAK6353740.1"/>
    </source>
</evidence>
<dbReference type="InterPro" id="IPR001965">
    <property type="entry name" value="Znf_PHD"/>
</dbReference>
<dbReference type="EMBL" id="JAVHNS010000005">
    <property type="protein sequence ID" value="KAK6353740.1"/>
    <property type="molecule type" value="Genomic_DNA"/>
</dbReference>
<feature type="compositionally biased region" description="Basic and acidic residues" evidence="6">
    <location>
        <begin position="336"/>
        <end position="377"/>
    </location>
</feature>
<feature type="domain" description="Zinc finger PHD-type" evidence="7">
    <location>
        <begin position="445"/>
        <end position="494"/>
    </location>
</feature>
<dbReference type="PROSITE" id="PS01359">
    <property type="entry name" value="ZF_PHD_1"/>
    <property type="match status" value="1"/>
</dbReference>
<evidence type="ECO:0000256" key="2">
    <source>
        <dbReference type="ARBA" id="ARBA00022723"/>
    </source>
</evidence>
<evidence type="ECO:0000256" key="6">
    <source>
        <dbReference type="SAM" id="MobiDB-lite"/>
    </source>
</evidence>
<gene>
    <name evidence="8" type="ORF">TWF730_008168</name>
</gene>
<dbReference type="Pfam" id="PF15612">
    <property type="entry name" value="WHIM1"/>
    <property type="match status" value="1"/>
</dbReference>
<evidence type="ECO:0000259" key="7">
    <source>
        <dbReference type="SMART" id="SM00249"/>
    </source>
</evidence>
<evidence type="ECO:0000256" key="5">
    <source>
        <dbReference type="ARBA" id="ARBA00023242"/>
    </source>
</evidence>
<feature type="region of interest" description="Disordered" evidence="6">
    <location>
        <begin position="392"/>
        <end position="434"/>
    </location>
</feature>
<feature type="compositionally biased region" description="Low complexity" evidence="6">
    <location>
        <begin position="18"/>
        <end position="35"/>
    </location>
</feature>
<dbReference type="Pfam" id="PF00628">
    <property type="entry name" value="PHD"/>
    <property type="match status" value="1"/>
</dbReference>
<accession>A0AAV9V3U9</accession>
<keyword evidence="2" id="KW-0479">Metal-binding</keyword>
<dbReference type="SMART" id="SM00249">
    <property type="entry name" value="PHD"/>
    <property type="match status" value="1"/>
</dbReference>
<dbReference type="InterPro" id="IPR028942">
    <property type="entry name" value="WHIM1_dom"/>
</dbReference>
<keyword evidence="9" id="KW-1185">Reference proteome</keyword>
<dbReference type="GO" id="GO:0006355">
    <property type="term" value="P:regulation of DNA-templated transcription"/>
    <property type="evidence" value="ECO:0007669"/>
    <property type="project" value="InterPro"/>
</dbReference>
<dbReference type="InterPro" id="IPR019787">
    <property type="entry name" value="Znf_PHD-finger"/>
</dbReference>
<feature type="compositionally biased region" description="Basic and acidic residues" evidence="6">
    <location>
        <begin position="392"/>
        <end position="409"/>
    </location>
</feature>
<feature type="compositionally biased region" description="Polar residues" evidence="6">
    <location>
        <begin position="569"/>
        <end position="582"/>
    </location>
</feature>
<sequence length="607" mass="69811">MPAATRRSRALNQPNGPAPTQSQSAPPSSAPSKSPDIVQLHQTASKAHPKNPLHQQWQFAAVWEFLYQFHKGLKSPYYENIEEFARDLSSPSGTPMLYDVQIGLLKNVSSQRGLTIDMFDDYTRRQFINRRVSTNPFGTGPTPLSFYSFSPELRVLVLHQLVMWIVSNTDTFRNKIDPHKVMDHTDWRIDPVGWDAKGNTYYQFDNGYLYCRAEPLPPVYQKWKSRKSTVSKSKRRKVATEDEDEQEPNSPLPNENEIFLSRIEWKCICSNLEEYRALVARFDNSKHPDEKELRKVIIQDIMPALEKEEQRRRKKLLEEEKELARLELLSGRKRSARVDERMAKRREAEEHEQKRRREQEEHDRQAKEDLQRQKDEEARIAKLEEREKRLQEREFRAKQRAEERARLLDPDATESDDNDKGRKSSRQKEKRKAELDMEDSDWVFDCICGVNGLNYDDGTYSIACDKCGVWQHTECLNVPAHTAEESEFICDRCRDKELAAQKGPIKLKLRLTARSPSQEAGGDEAAPNHPSNNNDITGAQPAGRSIESHTKPEDTMTLQEKTQSDKTTLDATIQIPPLSTSGKLDPAPATREPTSPPQTALDLAHPS</sequence>
<dbReference type="InterPro" id="IPR013083">
    <property type="entry name" value="Znf_RING/FYVE/PHD"/>
</dbReference>
<feature type="region of interest" description="Disordered" evidence="6">
    <location>
        <begin position="332"/>
        <end position="377"/>
    </location>
</feature>
<organism evidence="8 9">
    <name type="scientific">Orbilia blumenaviensis</name>
    <dbReference type="NCBI Taxonomy" id="1796055"/>
    <lineage>
        <taxon>Eukaryota</taxon>
        <taxon>Fungi</taxon>
        <taxon>Dikarya</taxon>
        <taxon>Ascomycota</taxon>
        <taxon>Pezizomycotina</taxon>
        <taxon>Orbiliomycetes</taxon>
        <taxon>Orbiliales</taxon>
        <taxon>Orbiliaceae</taxon>
        <taxon>Orbilia</taxon>
    </lineage>
</organism>
<dbReference type="PANTHER" id="PTHR14296:SF3">
    <property type="entry name" value="DIKAR, ISOFORM F"/>
    <property type="match status" value="1"/>
</dbReference>
<reference evidence="8 9" key="1">
    <citation type="submission" date="2019-10" db="EMBL/GenBank/DDBJ databases">
        <authorList>
            <person name="Palmer J.M."/>
        </authorList>
    </citation>
    <scope>NUCLEOTIDE SEQUENCE [LARGE SCALE GENOMIC DNA]</scope>
    <source>
        <strain evidence="8 9">TWF730</strain>
    </source>
</reference>
<evidence type="ECO:0000256" key="3">
    <source>
        <dbReference type="ARBA" id="ARBA00022771"/>
    </source>
</evidence>
<dbReference type="GO" id="GO:0008270">
    <property type="term" value="F:zinc ion binding"/>
    <property type="evidence" value="ECO:0007669"/>
    <property type="project" value="UniProtKB-KW"/>
</dbReference>
<comment type="caution">
    <text evidence="8">The sequence shown here is derived from an EMBL/GenBank/DDBJ whole genome shotgun (WGS) entry which is preliminary data.</text>
</comment>
<dbReference type="InterPro" id="IPR028938">
    <property type="entry name" value="Rsf1-like"/>
</dbReference>
<evidence type="ECO:0000313" key="9">
    <source>
        <dbReference type="Proteomes" id="UP001373714"/>
    </source>
</evidence>
<comment type="subcellular location">
    <subcellularLocation>
        <location evidence="1">Nucleus</location>
    </subcellularLocation>
</comment>
<proteinExistence type="predicted"/>
<dbReference type="Proteomes" id="UP001373714">
    <property type="component" value="Unassembled WGS sequence"/>
</dbReference>
<feature type="region of interest" description="Disordered" evidence="6">
    <location>
        <begin position="1"/>
        <end position="36"/>
    </location>
</feature>
<dbReference type="GO" id="GO:0031213">
    <property type="term" value="C:RSF complex"/>
    <property type="evidence" value="ECO:0007669"/>
    <property type="project" value="InterPro"/>
</dbReference>
<evidence type="ECO:0000256" key="1">
    <source>
        <dbReference type="ARBA" id="ARBA00004123"/>
    </source>
</evidence>
<dbReference type="InterPro" id="IPR011011">
    <property type="entry name" value="Znf_FYVE_PHD"/>
</dbReference>
<feature type="region of interest" description="Disordered" evidence="6">
    <location>
        <begin position="231"/>
        <end position="253"/>
    </location>
</feature>
<dbReference type="PANTHER" id="PTHR14296">
    <property type="entry name" value="REMODELING AND SPACING FACTOR 1"/>
    <property type="match status" value="1"/>
</dbReference>
<keyword evidence="3" id="KW-0863">Zinc-finger</keyword>